<evidence type="ECO:0000313" key="3">
    <source>
        <dbReference type="Proteomes" id="UP000537890"/>
    </source>
</evidence>
<proteinExistence type="predicted"/>
<accession>A0A7Z0SDB6</accession>
<keyword evidence="1" id="KW-0175">Coiled coil</keyword>
<dbReference type="Proteomes" id="UP000537890">
    <property type="component" value="Unassembled WGS sequence"/>
</dbReference>
<sequence>MYEYYHMWLGGRSRLDQIIKHNEQSHEETELELARLREQAEHLKGNLDEDLLQLDEIKETLLETDESLLVAEEREAELLEIQRLRAGTAALPGSKSGKPIKSIC</sequence>
<evidence type="ECO:0000313" key="2">
    <source>
        <dbReference type="EMBL" id="NYT46522.1"/>
    </source>
</evidence>
<gene>
    <name evidence="2" type="ORF">H0A75_01275</name>
</gene>
<dbReference type="AlphaFoldDB" id="A0A7Z0SDB6"/>
<dbReference type="EMBL" id="JACCHS010000010">
    <property type="protein sequence ID" value="NYT46522.1"/>
    <property type="molecule type" value="Genomic_DNA"/>
</dbReference>
<reference evidence="2 3" key="1">
    <citation type="submission" date="2020-05" db="EMBL/GenBank/DDBJ databases">
        <title>Horizontal transmission and recombination maintain forever young bacterial symbiont genomes.</title>
        <authorList>
            <person name="Russell S.L."/>
            <person name="Pepper-Tunick E."/>
            <person name="Svedberg J."/>
            <person name="Byrne A."/>
            <person name="Ruelas Castillo J."/>
            <person name="Vollmers C."/>
            <person name="Beinart R.A."/>
            <person name="Corbett-Detig R."/>
        </authorList>
    </citation>
    <scope>NUCLEOTIDE SEQUENCE [LARGE SCALE GENOMIC DNA]</scope>
    <source>
        <strain evidence="2">4727-3</strain>
    </source>
</reference>
<comment type="caution">
    <text evidence="2">The sequence shown here is derived from an EMBL/GenBank/DDBJ whole genome shotgun (WGS) entry which is preliminary data.</text>
</comment>
<organism evidence="2 3">
    <name type="scientific">Candidatus Methanofishera endochildressiae</name>
    <dbReference type="NCBI Taxonomy" id="2738884"/>
    <lineage>
        <taxon>Bacteria</taxon>
        <taxon>Pseudomonadati</taxon>
        <taxon>Pseudomonadota</taxon>
        <taxon>Gammaproteobacteria</taxon>
        <taxon>Candidatus Methanofishera</taxon>
    </lineage>
</organism>
<protein>
    <submittedName>
        <fullName evidence="2">Uncharacterized protein</fullName>
    </submittedName>
</protein>
<feature type="coiled-coil region" evidence="1">
    <location>
        <begin position="19"/>
        <end position="82"/>
    </location>
</feature>
<evidence type="ECO:0000256" key="1">
    <source>
        <dbReference type="SAM" id="Coils"/>
    </source>
</evidence>
<name>A0A7Z0SDB6_9GAMM</name>